<accession>A0A0K2TNS1</accession>
<evidence type="ECO:0000313" key="2">
    <source>
        <dbReference type="EMBL" id="CDW27287.1"/>
    </source>
</evidence>
<organism evidence="2">
    <name type="scientific">Lepeophtheirus salmonis</name>
    <name type="common">Salmon louse</name>
    <name type="synonym">Caligus salmonis</name>
    <dbReference type="NCBI Taxonomy" id="72036"/>
    <lineage>
        <taxon>Eukaryota</taxon>
        <taxon>Metazoa</taxon>
        <taxon>Ecdysozoa</taxon>
        <taxon>Arthropoda</taxon>
        <taxon>Crustacea</taxon>
        <taxon>Multicrustacea</taxon>
        <taxon>Hexanauplia</taxon>
        <taxon>Copepoda</taxon>
        <taxon>Siphonostomatoida</taxon>
        <taxon>Caligidae</taxon>
        <taxon>Lepeophtheirus</taxon>
    </lineage>
</organism>
<feature type="non-terminal residue" evidence="2">
    <location>
        <position position="1"/>
    </location>
</feature>
<keyword evidence="1" id="KW-0472">Membrane</keyword>
<dbReference type="AlphaFoldDB" id="A0A0K2TNS1"/>
<name>A0A0K2TNS1_LEPSM</name>
<keyword evidence="1" id="KW-1133">Transmembrane helix</keyword>
<sequence length="66" mass="7683">RLFICESISWIHEQVRLPRGIHIFISLPLFASLFVKDSYITFDWLSSSFNVLDDDSKEAQPSEYSS</sequence>
<feature type="transmembrane region" description="Helical" evidence="1">
    <location>
        <begin position="21"/>
        <end position="42"/>
    </location>
</feature>
<dbReference type="EMBL" id="HACA01009926">
    <property type="protein sequence ID" value="CDW27287.1"/>
    <property type="molecule type" value="Transcribed_RNA"/>
</dbReference>
<evidence type="ECO:0000256" key="1">
    <source>
        <dbReference type="SAM" id="Phobius"/>
    </source>
</evidence>
<proteinExistence type="predicted"/>
<reference evidence="2" key="1">
    <citation type="submission" date="2014-05" db="EMBL/GenBank/DDBJ databases">
        <authorList>
            <person name="Chronopoulou M."/>
        </authorList>
    </citation>
    <scope>NUCLEOTIDE SEQUENCE</scope>
    <source>
        <tissue evidence="2">Whole organism</tissue>
    </source>
</reference>
<protein>
    <submittedName>
        <fullName evidence="2">Uncharacterized protein</fullName>
    </submittedName>
</protein>
<keyword evidence="1" id="KW-0812">Transmembrane</keyword>